<dbReference type="AlphaFoldDB" id="A0A0D2X5S7"/>
<dbReference type="InterPro" id="IPR022742">
    <property type="entry name" value="Hydrolase_4"/>
</dbReference>
<reference evidence="5" key="1">
    <citation type="submission" date="2011-02" db="EMBL/GenBank/DDBJ databases">
        <title>The Genome Sequence of Capsaspora owczarzaki ATCC 30864.</title>
        <authorList>
            <person name="Russ C."/>
            <person name="Cuomo C."/>
            <person name="Burger G."/>
            <person name="Gray M.W."/>
            <person name="Holland P.W.H."/>
            <person name="King N."/>
            <person name="Lang F.B.F."/>
            <person name="Roger A.J."/>
            <person name="Ruiz-Trillo I."/>
            <person name="Young S.K."/>
            <person name="Zeng Q."/>
            <person name="Gargeya S."/>
            <person name="Alvarado L."/>
            <person name="Berlin A."/>
            <person name="Chapman S.B."/>
            <person name="Chen Z."/>
            <person name="Freedman E."/>
            <person name="Gellesch M."/>
            <person name="Goldberg J."/>
            <person name="Griggs A."/>
            <person name="Gujja S."/>
            <person name="Heilman E."/>
            <person name="Heiman D."/>
            <person name="Howarth C."/>
            <person name="Mehta T."/>
            <person name="Neiman D."/>
            <person name="Pearson M."/>
            <person name="Roberts A."/>
            <person name="Saif S."/>
            <person name="Shea T."/>
            <person name="Shenoy N."/>
            <person name="Sisk P."/>
            <person name="Stolte C."/>
            <person name="Sykes S."/>
            <person name="White J."/>
            <person name="Yandava C."/>
            <person name="Haas B."/>
            <person name="Nusbaum C."/>
            <person name="Birren B."/>
        </authorList>
    </citation>
    <scope>NUCLEOTIDE SEQUENCE</scope>
    <source>
        <strain evidence="5">ATCC 30864</strain>
    </source>
</reference>
<dbReference type="Pfam" id="PF12146">
    <property type="entry name" value="Hydrolase_4"/>
    <property type="match status" value="1"/>
</dbReference>
<keyword evidence="5" id="KW-1185">Reference proteome</keyword>
<keyword evidence="2" id="KW-0472">Membrane</keyword>
<feature type="compositionally biased region" description="Low complexity" evidence="1">
    <location>
        <begin position="793"/>
        <end position="809"/>
    </location>
</feature>
<feature type="region of interest" description="Disordered" evidence="1">
    <location>
        <begin position="439"/>
        <end position="466"/>
    </location>
</feature>
<dbReference type="Gene3D" id="3.40.50.1820">
    <property type="entry name" value="alpha/beta hydrolase"/>
    <property type="match status" value="1"/>
</dbReference>
<dbReference type="InterPro" id="IPR029058">
    <property type="entry name" value="AB_hydrolase_fold"/>
</dbReference>
<dbReference type="InParanoid" id="A0A0D2X5S7"/>
<evidence type="ECO:0000259" key="3">
    <source>
        <dbReference type="Pfam" id="PF12146"/>
    </source>
</evidence>
<evidence type="ECO:0000256" key="1">
    <source>
        <dbReference type="SAM" id="MobiDB-lite"/>
    </source>
</evidence>
<feature type="region of interest" description="Disordered" evidence="1">
    <location>
        <begin position="103"/>
        <end position="144"/>
    </location>
</feature>
<feature type="region of interest" description="Disordered" evidence="1">
    <location>
        <begin position="793"/>
        <end position="826"/>
    </location>
</feature>
<evidence type="ECO:0000256" key="2">
    <source>
        <dbReference type="SAM" id="Phobius"/>
    </source>
</evidence>
<feature type="region of interest" description="Disordered" evidence="1">
    <location>
        <begin position="208"/>
        <end position="232"/>
    </location>
</feature>
<feature type="compositionally biased region" description="Low complexity" evidence="1">
    <location>
        <begin position="113"/>
        <end position="138"/>
    </location>
</feature>
<name>A0A0D2X5S7_CAPO3</name>
<organism evidence="4 5">
    <name type="scientific">Capsaspora owczarzaki (strain ATCC 30864)</name>
    <dbReference type="NCBI Taxonomy" id="595528"/>
    <lineage>
        <taxon>Eukaryota</taxon>
        <taxon>Filasterea</taxon>
        <taxon>Capsaspora</taxon>
    </lineage>
</organism>
<dbReference type="OrthoDB" id="10249433at2759"/>
<dbReference type="Proteomes" id="UP000008743">
    <property type="component" value="Unassembled WGS sequence"/>
</dbReference>
<evidence type="ECO:0000313" key="4">
    <source>
        <dbReference type="EMBL" id="KJE98329.1"/>
    </source>
</evidence>
<evidence type="ECO:0000313" key="5">
    <source>
        <dbReference type="Proteomes" id="UP000008743"/>
    </source>
</evidence>
<feature type="domain" description="Serine aminopeptidase S33" evidence="3">
    <location>
        <begin position="518"/>
        <end position="748"/>
    </location>
</feature>
<dbReference type="EMBL" id="KE346388">
    <property type="protein sequence ID" value="KJE98329.1"/>
    <property type="molecule type" value="Genomic_DNA"/>
</dbReference>
<dbReference type="SUPFAM" id="SSF53474">
    <property type="entry name" value="alpha/beta-Hydrolases"/>
    <property type="match status" value="1"/>
</dbReference>
<keyword evidence="2" id="KW-0812">Transmembrane</keyword>
<keyword evidence="2" id="KW-1133">Transmembrane helix</keyword>
<protein>
    <recommendedName>
        <fullName evidence="3">Serine aminopeptidase S33 domain-containing protein</fullName>
    </recommendedName>
</protein>
<dbReference type="PhylomeDB" id="A0A0D2X5S7"/>
<sequence>MFVDGGIVGVKLAFSAKEPLDNVWFIPRTATSKTHLAKGDMDMHAIHLGNFRPSEKNDGLFETMFKWKFPIVADRSLHDIKTSARASRSPQAHASLTSQGLDKLASNSLTPPSGLSASSQHSKSSSSSSHLPLTVGSSELSPRRTSVTEHSFTFNSLADVKPSLSTSNDLSPNFNEQHVPLVRMHDTAQDQQCHLSNAVMGLVFEAPGSDIADDDSEEPTSPNSDSAPPKPRVSVFGAVKHRLSTIGHHLGHSSKSSRASTASSTSSRKLSNMESNDVMPSPLPDSSSSELGDEESITELEVDDGGELVAVHASSPLLLSKKNFKAYRLDGRLTVSQQFYLVEGGGRVLARLRLRFIATCAPIPPLCSYCRARCGKLRPSSNEQSRLAPKPLQTADVLFVRSHIWKQSLFYGLMKRDDLQVIPYIKLIELQERMFEHPTAPRALDTTTDNDEELDPGEHRDYPTDLPAHQRAGKFVNYADFETQVAKALKLEQADSTSFLEARDGIKLAYRLFKPSSEPIANVLFIATFGFGSAWCLDLASRLSKGSPFNVFVLYERGHGPASLDSSGDAPSKEALWRDIRSMVRHLRWNYPALPLVVGGHSNGGAKLLNYLHWKSSEPADAVFLINPFLRELMRKHKRNMTRKDHFQLTLNAMTGGRLAGHWTALNLSNFIAQNDVGGLNIPAHISVNMMTAVMVNDTKAVFESISVPFALWAGSEDEIFPAQEVLACADYCPSKNKVVEQIEGGSHVGTVEMMDDHLAPWIKRILPPLRERLDAELAKQAAILAARRSHPSVSASSTGVSPSSSAGTLTAERSAAPPSEPTAVSIAPPKTVEVTLFVAVVVLALTHSVLAGTWNSTTCTYTTNAGTSFTVSAFHRDQPWSIPGVNYYSLPDGYNYLYNFCPGLGTQIGTCSSTDLVCQQATGAYGSTYVIGTNFMSTTDGTNTNTVEFKSADTSPRCTRVIFNCDPNTRGEPITAATEQKPADLGCLATYLMVFTHACFCPGTTCSYVPPGSSSATPSVTSSATPSETSSATAAVSTVVAPTSAVASATAAPQPSPPTPCTCTLESYIIVAATSVALTLVVVIVTLCALRAFVLKRSRQDGSQYMPLQS</sequence>
<accession>A0A0D2X5S7</accession>
<proteinExistence type="predicted"/>
<feature type="transmembrane region" description="Helical" evidence="2">
    <location>
        <begin position="1069"/>
        <end position="1091"/>
    </location>
</feature>
<feature type="compositionally biased region" description="Low complexity" evidence="1">
    <location>
        <begin position="253"/>
        <end position="269"/>
    </location>
</feature>
<gene>
    <name evidence="4" type="ORF">CAOG_010207</name>
</gene>
<feature type="region of interest" description="Disordered" evidence="1">
    <location>
        <begin position="247"/>
        <end position="295"/>
    </location>
</feature>